<dbReference type="Proteomes" id="UP001366503">
    <property type="component" value="Unassembled WGS sequence"/>
</dbReference>
<dbReference type="EMBL" id="JAPYKO010000003">
    <property type="protein sequence ID" value="MEI9401710.1"/>
    <property type="molecule type" value="Genomic_DNA"/>
</dbReference>
<gene>
    <name evidence="6" type="ORF">O7A05_05840</name>
</gene>
<dbReference type="PANTHER" id="PTHR43537:SF5">
    <property type="entry name" value="UXU OPERON TRANSCRIPTIONAL REGULATOR"/>
    <property type="match status" value="1"/>
</dbReference>
<dbReference type="SUPFAM" id="SSF48008">
    <property type="entry name" value="GntR ligand-binding domain-like"/>
    <property type="match status" value="1"/>
</dbReference>
<reference evidence="6 7" key="1">
    <citation type="submission" date="2022-12" db="EMBL/GenBank/DDBJ databases">
        <authorList>
            <person name="Muema E."/>
        </authorList>
    </citation>
    <scope>NUCLEOTIDE SEQUENCE [LARGE SCALE GENOMIC DNA]</scope>
    <source>
        <strain evidence="7">1330</strain>
    </source>
</reference>
<dbReference type="SMART" id="SM00895">
    <property type="entry name" value="FCD"/>
    <property type="match status" value="1"/>
</dbReference>
<keyword evidence="1" id="KW-0805">Transcription regulation</keyword>
<name>A0ABU8K9E3_9HYPH</name>
<keyword evidence="3" id="KW-0804">Transcription</keyword>
<evidence type="ECO:0000313" key="6">
    <source>
        <dbReference type="EMBL" id="MEI9401710.1"/>
    </source>
</evidence>
<dbReference type="InterPro" id="IPR036388">
    <property type="entry name" value="WH-like_DNA-bd_sf"/>
</dbReference>
<dbReference type="PRINTS" id="PR00035">
    <property type="entry name" value="HTHGNTR"/>
</dbReference>
<evidence type="ECO:0000256" key="3">
    <source>
        <dbReference type="ARBA" id="ARBA00023163"/>
    </source>
</evidence>
<dbReference type="SMART" id="SM00345">
    <property type="entry name" value="HTH_GNTR"/>
    <property type="match status" value="1"/>
</dbReference>
<evidence type="ECO:0000259" key="5">
    <source>
        <dbReference type="PROSITE" id="PS50949"/>
    </source>
</evidence>
<dbReference type="InterPro" id="IPR008920">
    <property type="entry name" value="TF_FadR/GntR_C"/>
</dbReference>
<dbReference type="Pfam" id="PF00392">
    <property type="entry name" value="GntR"/>
    <property type="match status" value="1"/>
</dbReference>
<protein>
    <submittedName>
        <fullName evidence="6">FadR/GntR family transcriptional regulator</fullName>
    </submittedName>
</protein>
<dbReference type="Gene3D" id="1.20.120.530">
    <property type="entry name" value="GntR ligand-binding domain-like"/>
    <property type="match status" value="1"/>
</dbReference>
<dbReference type="CDD" id="cd07377">
    <property type="entry name" value="WHTH_GntR"/>
    <property type="match status" value="1"/>
</dbReference>
<evidence type="ECO:0000256" key="4">
    <source>
        <dbReference type="SAM" id="MobiDB-lite"/>
    </source>
</evidence>
<dbReference type="SUPFAM" id="SSF46785">
    <property type="entry name" value="Winged helix' DNA-binding domain"/>
    <property type="match status" value="1"/>
</dbReference>
<proteinExistence type="predicted"/>
<dbReference type="Pfam" id="PF07729">
    <property type="entry name" value="FCD"/>
    <property type="match status" value="1"/>
</dbReference>
<organism evidence="6 7">
    <name type="scientific">Mesorhizobium argentiipisi</name>
    <dbReference type="NCBI Taxonomy" id="3015175"/>
    <lineage>
        <taxon>Bacteria</taxon>
        <taxon>Pseudomonadati</taxon>
        <taxon>Pseudomonadota</taxon>
        <taxon>Alphaproteobacteria</taxon>
        <taxon>Hyphomicrobiales</taxon>
        <taxon>Phyllobacteriaceae</taxon>
        <taxon>Mesorhizobium</taxon>
    </lineage>
</organism>
<sequence>MTLKLDKVNRGPHLSTLVASSISREIAQGRLKPGDQLPTEQALATTFGVSRNVVREAIARLRSEGRIWSQQGRGAFVADATNATVLTIDYETLQRADSFRNLFELRGMLEVQIAALAATRRSDADIVAMEQALDGMRTAPYGSVAWLKNDLGFHRAVAEATQNPYMGQFLVFVSERVRESILAAGNQQKSDDMARTTLGEHERILAAIKAGDAKGASAAMTRHLAGAAARVGLPGSEASPKPVSPALPSRLRKAVRGQAAG</sequence>
<dbReference type="InterPro" id="IPR036390">
    <property type="entry name" value="WH_DNA-bd_sf"/>
</dbReference>
<accession>A0ABU8K9E3</accession>
<dbReference type="RefSeq" id="WP_337092043.1">
    <property type="nucleotide sequence ID" value="NZ_JAPYKO010000003.1"/>
</dbReference>
<dbReference type="PROSITE" id="PS50949">
    <property type="entry name" value="HTH_GNTR"/>
    <property type="match status" value="1"/>
</dbReference>
<feature type="region of interest" description="Disordered" evidence="4">
    <location>
        <begin position="232"/>
        <end position="261"/>
    </location>
</feature>
<feature type="domain" description="HTH gntR-type" evidence="5">
    <location>
        <begin position="12"/>
        <end position="80"/>
    </location>
</feature>
<dbReference type="InterPro" id="IPR000524">
    <property type="entry name" value="Tscrpt_reg_HTH_GntR"/>
</dbReference>
<evidence type="ECO:0000256" key="1">
    <source>
        <dbReference type="ARBA" id="ARBA00023015"/>
    </source>
</evidence>
<comment type="caution">
    <text evidence="6">The sequence shown here is derived from an EMBL/GenBank/DDBJ whole genome shotgun (WGS) entry which is preliminary data.</text>
</comment>
<keyword evidence="2" id="KW-0238">DNA-binding</keyword>
<dbReference type="Gene3D" id="1.10.10.10">
    <property type="entry name" value="Winged helix-like DNA-binding domain superfamily/Winged helix DNA-binding domain"/>
    <property type="match status" value="1"/>
</dbReference>
<evidence type="ECO:0000256" key="2">
    <source>
        <dbReference type="ARBA" id="ARBA00023125"/>
    </source>
</evidence>
<dbReference type="PANTHER" id="PTHR43537">
    <property type="entry name" value="TRANSCRIPTIONAL REGULATOR, GNTR FAMILY"/>
    <property type="match status" value="1"/>
</dbReference>
<keyword evidence="7" id="KW-1185">Reference proteome</keyword>
<evidence type="ECO:0000313" key="7">
    <source>
        <dbReference type="Proteomes" id="UP001366503"/>
    </source>
</evidence>
<dbReference type="InterPro" id="IPR011711">
    <property type="entry name" value="GntR_C"/>
</dbReference>